<keyword evidence="3" id="KW-1185">Reference proteome</keyword>
<evidence type="ECO:0000259" key="1">
    <source>
        <dbReference type="Pfam" id="PF17926"/>
    </source>
</evidence>
<dbReference type="InterPro" id="IPR036271">
    <property type="entry name" value="Tet_transcr_reg_TetR-rel_C_sf"/>
</dbReference>
<reference evidence="2 3" key="1">
    <citation type="submission" date="2021-03" db="EMBL/GenBank/DDBJ databases">
        <title>Sequencing the genomes of 1000 actinobacteria strains.</title>
        <authorList>
            <person name="Klenk H.-P."/>
        </authorList>
    </citation>
    <scope>NUCLEOTIDE SEQUENCE [LARGE SCALE GENOMIC DNA]</scope>
    <source>
        <strain evidence="2 3">DSM 44580</strain>
    </source>
</reference>
<name>A0ABS5A6N6_9PSEU</name>
<comment type="caution">
    <text evidence="2">The sequence shown here is derived from an EMBL/GenBank/DDBJ whole genome shotgun (WGS) entry which is preliminary data.</text>
</comment>
<gene>
    <name evidence="2" type="ORF">JOF53_001130</name>
</gene>
<sequence length="107" mass="11260">MAEAVPLRQVTGVADLADSGSVHEEAAREGLYTGKTAAVARAQAEGLVTDALASAHLVFRLIALASFWSAAPQMVRMLPVAQGGDSREQRREAVVHAARRIAAPEGR</sequence>
<dbReference type="InterPro" id="IPR041467">
    <property type="entry name" value="Sco4008_C"/>
</dbReference>
<dbReference type="Pfam" id="PF17926">
    <property type="entry name" value="TetR_C_21"/>
    <property type="match status" value="1"/>
</dbReference>
<protein>
    <recommendedName>
        <fullName evidence="1">HTH-type transcriptional repressor Sco4008 C-terminal domain-containing protein</fullName>
    </recommendedName>
</protein>
<dbReference type="EMBL" id="JAGIOO010000001">
    <property type="protein sequence ID" value="MBP2472258.1"/>
    <property type="molecule type" value="Genomic_DNA"/>
</dbReference>
<feature type="domain" description="HTH-type transcriptional repressor Sco4008 C-terminal" evidence="1">
    <location>
        <begin position="17"/>
        <end position="100"/>
    </location>
</feature>
<evidence type="ECO:0000313" key="3">
    <source>
        <dbReference type="Proteomes" id="UP001519363"/>
    </source>
</evidence>
<organism evidence="2 3">
    <name type="scientific">Crossiella equi</name>
    <dbReference type="NCBI Taxonomy" id="130796"/>
    <lineage>
        <taxon>Bacteria</taxon>
        <taxon>Bacillati</taxon>
        <taxon>Actinomycetota</taxon>
        <taxon>Actinomycetes</taxon>
        <taxon>Pseudonocardiales</taxon>
        <taxon>Pseudonocardiaceae</taxon>
        <taxon>Crossiella</taxon>
    </lineage>
</organism>
<dbReference type="RefSeq" id="WP_086788641.1">
    <property type="nucleotide sequence ID" value="NZ_JAGIOO010000001.1"/>
</dbReference>
<dbReference type="Gene3D" id="1.10.357.10">
    <property type="entry name" value="Tetracycline Repressor, domain 2"/>
    <property type="match status" value="1"/>
</dbReference>
<evidence type="ECO:0000313" key="2">
    <source>
        <dbReference type="EMBL" id="MBP2472258.1"/>
    </source>
</evidence>
<dbReference type="SUPFAM" id="SSF48498">
    <property type="entry name" value="Tetracyclin repressor-like, C-terminal domain"/>
    <property type="match status" value="1"/>
</dbReference>
<dbReference type="Proteomes" id="UP001519363">
    <property type="component" value="Unassembled WGS sequence"/>
</dbReference>
<accession>A0ABS5A6N6</accession>
<proteinExistence type="predicted"/>